<dbReference type="PANTHER" id="PTHR44167:SF25">
    <property type="entry name" value="PROTEIN KINASE DOMAIN CONTAINING PROTEIN"/>
    <property type="match status" value="1"/>
</dbReference>
<dbReference type="Proteomes" id="UP001141434">
    <property type="component" value="Unassembled WGS sequence"/>
</dbReference>
<dbReference type="GO" id="GO:0044773">
    <property type="term" value="P:mitotic DNA damage checkpoint signaling"/>
    <property type="evidence" value="ECO:0007669"/>
    <property type="project" value="TreeGrafter"/>
</dbReference>
<dbReference type="Gene3D" id="1.10.510.10">
    <property type="entry name" value="Transferase(Phosphotransferase) domain 1"/>
    <property type="match status" value="1"/>
</dbReference>
<dbReference type="GO" id="GO:0005737">
    <property type="term" value="C:cytoplasm"/>
    <property type="evidence" value="ECO:0007669"/>
    <property type="project" value="TreeGrafter"/>
</dbReference>
<dbReference type="GO" id="GO:0005524">
    <property type="term" value="F:ATP binding"/>
    <property type="evidence" value="ECO:0007669"/>
    <property type="project" value="InterPro"/>
</dbReference>
<keyword evidence="3" id="KW-0418">Kinase</keyword>
<gene>
    <name evidence="3" type="ORF">NUU61_001916</name>
</gene>
<dbReference type="OrthoDB" id="4062651at2759"/>
<keyword evidence="3" id="KW-0808">Transferase</keyword>
<sequence>MFILSECFPRSCSAFAQPFSFTAPLFNFNSTPFLSSDNKHNTTPQHSADGWFSHDEQPEPSTGPSKFIYGEKGQNILSIDNPLTASASNTLYTGSVYNKTNKKTTHPVVVKHSPYKEMIEGFKLLENVHSPYVVKSIGYFKVSASKTRSGQDEYFLIMPYLDQTLDEYMYCAGDIKSLYLVFEQLLDAIVAMHSHGIAHHDINPRNAMVQNEEAKWIDFDHATKIQKSSNRHNCMGFAAQDYIDAPPLKTPYSPHKADIFSMGMMLVYTLILQNESATLDVWENTQNCNTRQEVADVLGCLEGFWNTSEEMIKLLSQVLCKDARSRLSARVFLSRFQATPEYRQIVGSD</sequence>
<feature type="compositionally biased region" description="Polar residues" evidence="1">
    <location>
        <begin position="37"/>
        <end position="46"/>
    </location>
</feature>
<dbReference type="GeneID" id="81391666"/>
<dbReference type="GO" id="GO:0005634">
    <property type="term" value="C:nucleus"/>
    <property type="evidence" value="ECO:0007669"/>
    <property type="project" value="TreeGrafter"/>
</dbReference>
<feature type="region of interest" description="Disordered" evidence="1">
    <location>
        <begin position="37"/>
        <end position="63"/>
    </location>
</feature>
<evidence type="ECO:0000313" key="4">
    <source>
        <dbReference type="Proteomes" id="UP001141434"/>
    </source>
</evidence>
<evidence type="ECO:0000256" key="1">
    <source>
        <dbReference type="SAM" id="MobiDB-lite"/>
    </source>
</evidence>
<organism evidence="3 4">
    <name type="scientific">Penicillium alfredii</name>
    <dbReference type="NCBI Taxonomy" id="1506179"/>
    <lineage>
        <taxon>Eukaryota</taxon>
        <taxon>Fungi</taxon>
        <taxon>Dikarya</taxon>
        <taxon>Ascomycota</taxon>
        <taxon>Pezizomycotina</taxon>
        <taxon>Eurotiomycetes</taxon>
        <taxon>Eurotiomycetidae</taxon>
        <taxon>Eurotiales</taxon>
        <taxon>Aspergillaceae</taxon>
        <taxon>Penicillium</taxon>
    </lineage>
</organism>
<dbReference type="AlphaFoldDB" id="A0A9W9FQR5"/>
<protein>
    <submittedName>
        <fullName evidence="3">Kinase-like domain-containing protein</fullName>
    </submittedName>
</protein>
<proteinExistence type="predicted"/>
<dbReference type="SUPFAM" id="SSF56112">
    <property type="entry name" value="Protein kinase-like (PK-like)"/>
    <property type="match status" value="1"/>
</dbReference>
<accession>A0A9W9FQR5</accession>
<keyword evidence="4" id="KW-1185">Reference proteome</keyword>
<name>A0A9W9FQR5_9EURO</name>
<dbReference type="Pfam" id="PF00069">
    <property type="entry name" value="Pkinase"/>
    <property type="match status" value="1"/>
</dbReference>
<reference evidence="3" key="2">
    <citation type="journal article" date="2023" name="IMA Fungus">
        <title>Comparative genomic study of the Penicillium genus elucidates a diverse pangenome and 15 lateral gene transfer events.</title>
        <authorList>
            <person name="Petersen C."/>
            <person name="Sorensen T."/>
            <person name="Nielsen M.R."/>
            <person name="Sondergaard T.E."/>
            <person name="Sorensen J.L."/>
            <person name="Fitzpatrick D.A."/>
            <person name="Frisvad J.C."/>
            <person name="Nielsen K.L."/>
        </authorList>
    </citation>
    <scope>NUCLEOTIDE SEQUENCE</scope>
    <source>
        <strain evidence="3">IBT 34128</strain>
    </source>
</reference>
<reference evidence="3" key="1">
    <citation type="submission" date="2022-11" db="EMBL/GenBank/DDBJ databases">
        <authorList>
            <person name="Petersen C."/>
        </authorList>
    </citation>
    <scope>NUCLEOTIDE SEQUENCE</scope>
    <source>
        <strain evidence="3">IBT 34128</strain>
    </source>
</reference>
<dbReference type="GO" id="GO:0004674">
    <property type="term" value="F:protein serine/threonine kinase activity"/>
    <property type="evidence" value="ECO:0007669"/>
    <property type="project" value="TreeGrafter"/>
</dbReference>
<dbReference type="CDD" id="cd00180">
    <property type="entry name" value="PKc"/>
    <property type="match status" value="1"/>
</dbReference>
<evidence type="ECO:0000259" key="2">
    <source>
        <dbReference type="PROSITE" id="PS50011"/>
    </source>
</evidence>
<dbReference type="RefSeq" id="XP_056513565.1">
    <property type="nucleotide sequence ID" value="XM_056652498.1"/>
</dbReference>
<dbReference type="PROSITE" id="PS50011">
    <property type="entry name" value="PROTEIN_KINASE_DOM"/>
    <property type="match status" value="1"/>
</dbReference>
<comment type="caution">
    <text evidence="3">The sequence shown here is derived from an EMBL/GenBank/DDBJ whole genome shotgun (WGS) entry which is preliminary data.</text>
</comment>
<feature type="domain" description="Protein kinase" evidence="2">
    <location>
        <begin position="77"/>
        <end position="342"/>
    </location>
</feature>
<dbReference type="SMART" id="SM00220">
    <property type="entry name" value="S_TKc"/>
    <property type="match status" value="1"/>
</dbReference>
<dbReference type="PANTHER" id="PTHR44167">
    <property type="entry name" value="OVARIAN-SPECIFIC SERINE/THREONINE-PROTEIN KINASE LOK-RELATED"/>
    <property type="match status" value="1"/>
</dbReference>
<dbReference type="InterPro" id="IPR000719">
    <property type="entry name" value="Prot_kinase_dom"/>
</dbReference>
<dbReference type="EMBL" id="JAPMSZ010000004">
    <property type="protein sequence ID" value="KAJ5104569.1"/>
    <property type="molecule type" value="Genomic_DNA"/>
</dbReference>
<evidence type="ECO:0000313" key="3">
    <source>
        <dbReference type="EMBL" id="KAJ5104569.1"/>
    </source>
</evidence>
<dbReference type="InterPro" id="IPR011009">
    <property type="entry name" value="Kinase-like_dom_sf"/>
</dbReference>